<dbReference type="PROSITE" id="PS00514">
    <property type="entry name" value="FIBRINOGEN_C_1"/>
    <property type="match status" value="1"/>
</dbReference>
<dbReference type="PROSITE" id="PS51406">
    <property type="entry name" value="FIBRINOGEN_C_2"/>
    <property type="match status" value="1"/>
</dbReference>
<dbReference type="InterPro" id="IPR002181">
    <property type="entry name" value="Fibrinogen_a/b/g_C_dom"/>
</dbReference>
<proteinExistence type="predicted"/>
<dbReference type="Proteomes" id="UP001107558">
    <property type="component" value="Chromosome 2"/>
</dbReference>
<dbReference type="InterPro" id="IPR020837">
    <property type="entry name" value="Fibrinogen_CS"/>
</dbReference>
<gene>
    <name evidence="4" type="ORF">PVAND_007947</name>
</gene>
<dbReference type="PANTHER" id="PTHR19143:SF458">
    <property type="entry name" value="FIBRINOGEN C-TERMINAL DOMAIN-CONTAINING PROTEIN-RELATED"/>
    <property type="match status" value="1"/>
</dbReference>
<protein>
    <recommendedName>
        <fullName evidence="3">Fibrinogen C-terminal domain-containing protein</fullName>
    </recommendedName>
</protein>
<feature type="signal peptide" evidence="2">
    <location>
        <begin position="1"/>
        <end position="20"/>
    </location>
</feature>
<dbReference type="Pfam" id="PF00147">
    <property type="entry name" value="Fibrinogen_C"/>
    <property type="match status" value="1"/>
</dbReference>
<dbReference type="EMBL" id="JADBJN010000002">
    <property type="protein sequence ID" value="KAG5678255.1"/>
    <property type="molecule type" value="Genomic_DNA"/>
</dbReference>
<sequence length="388" mass="44323">MRSTIIIFISIAVMCNLNLAQVAPKVSSRTHMQTRSNHEYNEILINTDRFVSSLEHKLSSLIKSELNGLRHELQKSDYVNSLTETILKSYETLKHSIDNLQAECLQNQIFDSQPQSTKDNNTTLNKLDNLHHLLVSLRGSTNRIEKDLAFIKKSMRTINVKSQQHHPIILPRTDLYHDHENACTATEINTEPGVKRIRKDFFAYCEVTPDDGNWIVIQSRINGGGVNFFRNWNDYKVGFGNVASNEYWLGLEKIYELTSTKLHELLIVMEDLTDVKKTARYSAFAISSETNWYALSVLGQYSGDAGDALSYHAGMKFSTFDVDNDEWSDGSCAKSHLAGWWFNKCDMSNLNGILNNENSNELQLVHWKPDKHSTTIIKSVKMMIRPID</sequence>
<feature type="domain" description="Fibrinogen C-terminal" evidence="3">
    <location>
        <begin position="174"/>
        <end position="388"/>
    </location>
</feature>
<feature type="chain" id="PRO_5039937232" description="Fibrinogen C-terminal domain-containing protein" evidence="2">
    <location>
        <begin position="21"/>
        <end position="388"/>
    </location>
</feature>
<dbReference type="Gene3D" id="3.90.215.10">
    <property type="entry name" value="Gamma Fibrinogen, chain A, domain 1"/>
    <property type="match status" value="1"/>
</dbReference>
<keyword evidence="1" id="KW-1015">Disulfide bond</keyword>
<keyword evidence="2" id="KW-0732">Signal</keyword>
<evidence type="ECO:0000259" key="3">
    <source>
        <dbReference type="PROSITE" id="PS51406"/>
    </source>
</evidence>
<dbReference type="CDD" id="cd00087">
    <property type="entry name" value="FReD"/>
    <property type="match status" value="1"/>
</dbReference>
<dbReference type="PANTHER" id="PTHR19143">
    <property type="entry name" value="FIBRINOGEN/TENASCIN/ANGIOPOEITIN"/>
    <property type="match status" value="1"/>
</dbReference>
<dbReference type="SUPFAM" id="SSF56496">
    <property type="entry name" value="Fibrinogen C-terminal domain-like"/>
    <property type="match status" value="1"/>
</dbReference>
<dbReference type="AlphaFoldDB" id="A0A9J6C8E5"/>
<evidence type="ECO:0000256" key="2">
    <source>
        <dbReference type="SAM" id="SignalP"/>
    </source>
</evidence>
<comment type="caution">
    <text evidence="4">The sequence shown here is derived from an EMBL/GenBank/DDBJ whole genome shotgun (WGS) entry which is preliminary data.</text>
</comment>
<evidence type="ECO:0000313" key="4">
    <source>
        <dbReference type="EMBL" id="KAG5678255.1"/>
    </source>
</evidence>
<dbReference type="OrthoDB" id="7735550at2759"/>
<name>A0A9J6C8E5_POLVA</name>
<dbReference type="InterPro" id="IPR014716">
    <property type="entry name" value="Fibrinogen_a/b/g_C_1"/>
</dbReference>
<reference evidence="4" key="1">
    <citation type="submission" date="2021-03" db="EMBL/GenBank/DDBJ databases">
        <title>Chromosome level genome of the anhydrobiotic midge Polypedilum vanderplanki.</title>
        <authorList>
            <person name="Yoshida Y."/>
            <person name="Kikawada T."/>
            <person name="Gusev O."/>
        </authorList>
    </citation>
    <scope>NUCLEOTIDE SEQUENCE</scope>
    <source>
        <strain evidence="4">NIAS01</strain>
        <tissue evidence="4">Whole body or cell culture</tissue>
    </source>
</reference>
<dbReference type="GO" id="GO:0005615">
    <property type="term" value="C:extracellular space"/>
    <property type="evidence" value="ECO:0007669"/>
    <property type="project" value="TreeGrafter"/>
</dbReference>
<organism evidence="4 5">
    <name type="scientific">Polypedilum vanderplanki</name>
    <name type="common">Sleeping chironomid midge</name>
    <dbReference type="NCBI Taxonomy" id="319348"/>
    <lineage>
        <taxon>Eukaryota</taxon>
        <taxon>Metazoa</taxon>
        <taxon>Ecdysozoa</taxon>
        <taxon>Arthropoda</taxon>
        <taxon>Hexapoda</taxon>
        <taxon>Insecta</taxon>
        <taxon>Pterygota</taxon>
        <taxon>Neoptera</taxon>
        <taxon>Endopterygota</taxon>
        <taxon>Diptera</taxon>
        <taxon>Nematocera</taxon>
        <taxon>Chironomoidea</taxon>
        <taxon>Chironomidae</taxon>
        <taxon>Chironominae</taxon>
        <taxon>Polypedilum</taxon>
        <taxon>Polypedilum</taxon>
    </lineage>
</organism>
<evidence type="ECO:0000256" key="1">
    <source>
        <dbReference type="ARBA" id="ARBA00023157"/>
    </source>
</evidence>
<dbReference type="InterPro" id="IPR050373">
    <property type="entry name" value="Fibrinogen_C-term_domain"/>
</dbReference>
<dbReference type="InterPro" id="IPR036056">
    <property type="entry name" value="Fibrinogen-like_C"/>
</dbReference>
<accession>A0A9J6C8E5</accession>
<evidence type="ECO:0000313" key="5">
    <source>
        <dbReference type="Proteomes" id="UP001107558"/>
    </source>
</evidence>
<dbReference type="SMART" id="SM00186">
    <property type="entry name" value="FBG"/>
    <property type="match status" value="1"/>
</dbReference>
<keyword evidence="5" id="KW-1185">Reference proteome</keyword>